<keyword evidence="2" id="KW-1133">Transmembrane helix</keyword>
<dbReference type="AlphaFoldDB" id="A0A8J3LRJ1"/>
<evidence type="ECO:0000256" key="2">
    <source>
        <dbReference type="SAM" id="Phobius"/>
    </source>
</evidence>
<evidence type="ECO:0000256" key="1">
    <source>
        <dbReference type="SAM" id="MobiDB-lite"/>
    </source>
</evidence>
<organism evidence="3 4">
    <name type="scientific">Planosporangium flavigriseum</name>
    <dbReference type="NCBI Taxonomy" id="373681"/>
    <lineage>
        <taxon>Bacteria</taxon>
        <taxon>Bacillati</taxon>
        <taxon>Actinomycetota</taxon>
        <taxon>Actinomycetes</taxon>
        <taxon>Micromonosporales</taxon>
        <taxon>Micromonosporaceae</taxon>
        <taxon>Planosporangium</taxon>
    </lineage>
</organism>
<feature type="compositionally biased region" description="Basic and acidic residues" evidence="1">
    <location>
        <begin position="45"/>
        <end position="59"/>
    </location>
</feature>
<evidence type="ECO:0000313" key="4">
    <source>
        <dbReference type="Proteomes" id="UP000653674"/>
    </source>
</evidence>
<dbReference type="Proteomes" id="UP000653674">
    <property type="component" value="Unassembled WGS sequence"/>
</dbReference>
<sequence>MLTRAGYYWPKWVMGPWGAVLLAGTVNGLMFGGGGQSKSGRKAARRQERDLRRGERRGY</sequence>
<proteinExistence type="predicted"/>
<feature type="transmembrane region" description="Helical" evidence="2">
    <location>
        <begin position="12"/>
        <end position="32"/>
    </location>
</feature>
<accession>A0A8J3LRJ1</accession>
<keyword evidence="2" id="KW-0812">Transmembrane</keyword>
<feature type="region of interest" description="Disordered" evidence="1">
    <location>
        <begin position="31"/>
        <end position="59"/>
    </location>
</feature>
<comment type="caution">
    <text evidence="3">The sequence shown here is derived from an EMBL/GenBank/DDBJ whole genome shotgun (WGS) entry which is preliminary data.</text>
</comment>
<keyword evidence="4" id="KW-1185">Reference proteome</keyword>
<reference evidence="3" key="1">
    <citation type="submission" date="2021-01" db="EMBL/GenBank/DDBJ databases">
        <title>Whole genome shotgun sequence of Planosporangium flavigriseum NBRC 105377.</title>
        <authorList>
            <person name="Komaki H."/>
            <person name="Tamura T."/>
        </authorList>
    </citation>
    <scope>NUCLEOTIDE SEQUENCE</scope>
    <source>
        <strain evidence="3">NBRC 105377</strain>
    </source>
</reference>
<evidence type="ECO:0000313" key="3">
    <source>
        <dbReference type="EMBL" id="GIG72654.1"/>
    </source>
</evidence>
<gene>
    <name evidence="3" type="ORF">Pfl04_10580</name>
</gene>
<protein>
    <submittedName>
        <fullName evidence="3">Uncharacterized protein</fullName>
    </submittedName>
</protein>
<dbReference type="RefSeq" id="WP_168075491.1">
    <property type="nucleotide sequence ID" value="NZ_BAAAQJ010000019.1"/>
</dbReference>
<keyword evidence="2" id="KW-0472">Membrane</keyword>
<name>A0A8J3LRJ1_9ACTN</name>
<dbReference type="EMBL" id="BONU01000005">
    <property type="protein sequence ID" value="GIG72654.1"/>
    <property type="molecule type" value="Genomic_DNA"/>
</dbReference>